<dbReference type="EMBL" id="BGZK01001994">
    <property type="protein sequence ID" value="GBP89345.1"/>
    <property type="molecule type" value="Genomic_DNA"/>
</dbReference>
<dbReference type="InterPro" id="IPR056575">
    <property type="entry name" value="WH_MCM3_C"/>
</dbReference>
<dbReference type="Proteomes" id="UP000299102">
    <property type="component" value="Unassembled WGS sequence"/>
</dbReference>
<feature type="compositionally biased region" description="Acidic residues" evidence="1">
    <location>
        <begin position="51"/>
        <end position="62"/>
    </location>
</feature>
<organism evidence="3 4">
    <name type="scientific">Eumeta variegata</name>
    <name type="common">Bagworm moth</name>
    <name type="synonym">Eumeta japonica</name>
    <dbReference type="NCBI Taxonomy" id="151549"/>
    <lineage>
        <taxon>Eukaryota</taxon>
        <taxon>Metazoa</taxon>
        <taxon>Ecdysozoa</taxon>
        <taxon>Arthropoda</taxon>
        <taxon>Hexapoda</taxon>
        <taxon>Insecta</taxon>
        <taxon>Pterygota</taxon>
        <taxon>Neoptera</taxon>
        <taxon>Endopterygota</taxon>
        <taxon>Lepidoptera</taxon>
        <taxon>Glossata</taxon>
        <taxon>Ditrysia</taxon>
        <taxon>Tineoidea</taxon>
        <taxon>Psychidae</taxon>
        <taxon>Oiketicinae</taxon>
        <taxon>Eumeta</taxon>
    </lineage>
</organism>
<dbReference type="AlphaFoldDB" id="A0A4C1ZRV9"/>
<feature type="domain" description="MCM3-like winged helix" evidence="2">
    <location>
        <begin position="90"/>
        <end position="161"/>
    </location>
</feature>
<evidence type="ECO:0000313" key="4">
    <source>
        <dbReference type="Proteomes" id="UP000299102"/>
    </source>
</evidence>
<reference evidence="3 4" key="1">
    <citation type="journal article" date="2019" name="Commun. Biol.">
        <title>The bagworm genome reveals a unique fibroin gene that provides high tensile strength.</title>
        <authorList>
            <person name="Kono N."/>
            <person name="Nakamura H."/>
            <person name="Ohtoshi R."/>
            <person name="Tomita M."/>
            <person name="Numata K."/>
            <person name="Arakawa K."/>
        </authorList>
    </citation>
    <scope>NUCLEOTIDE SEQUENCE [LARGE SCALE GENOMIC DNA]</scope>
</reference>
<comment type="caution">
    <text evidence="3">The sequence shown here is derived from an EMBL/GenBank/DDBJ whole genome shotgun (WGS) entry which is preliminary data.</text>
</comment>
<evidence type="ECO:0000313" key="3">
    <source>
        <dbReference type="EMBL" id="GBP89345.1"/>
    </source>
</evidence>
<protein>
    <submittedName>
        <fullName evidence="3">DNA replication licensing factor Mcm3</fullName>
    </submittedName>
</protein>
<evidence type="ECO:0000256" key="1">
    <source>
        <dbReference type="SAM" id="MobiDB-lite"/>
    </source>
</evidence>
<evidence type="ECO:0000259" key="2">
    <source>
        <dbReference type="Pfam" id="PF23191"/>
    </source>
</evidence>
<dbReference type="STRING" id="151549.A0A4C1ZRV9"/>
<dbReference type="OrthoDB" id="1882346at2759"/>
<dbReference type="Pfam" id="PF23191">
    <property type="entry name" value="WHD_MCM3_C"/>
    <property type="match status" value="1"/>
</dbReference>
<proteinExistence type="predicted"/>
<gene>
    <name evidence="3" type="primary">Mcm3</name>
    <name evidence="3" type="ORF">EVAR_60306_1</name>
</gene>
<sequence length="161" mass="17684">MKAVRTEMQEYRNSVSSLVATVGVCSDKINNLTTHMEAIENTSARTASDKDGEDDPYDFSSEDEEEVQAAVAAAHAPRAPAVETPQTQAHIEPARLEQFKSALQQLFREERASSLPLARIHAHANAAQAHAPFTDTELRAALARMTHDNQVMLADDIVFLI</sequence>
<feature type="region of interest" description="Disordered" evidence="1">
    <location>
        <begin position="40"/>
        <end position="62"/>
    </location>
</feature>
<name>A0A4C1ZRV9_EUMVA</name>
<accession>A0A4C1ZRV9</accession>
<keyword evidence="4" id="KW-1185">Reference proteome</keyword>